<sequence length="227" mass="25015">MRTITLCEISWFTSSNEYQQDPCAANRGLALLSSANGMHGNYRGSYVEEPSTVVMINGSHALRIDASSSNCVETTHMKPGNQIPRMKCLPFLPCTMHSVKRSSRASRTNVRQPVYNSRHSTSGALVAPTTEFAFISLKEGATREVLDMLVGTLQAELSKAPGSFGSAWGWPGELERERMCVGVIGWDSIDAHWEAVSAAPLSTIIKQIKQIADVELRHSHLTKYVKY</sequence>
<dbReference type="OrthoDB" id="3830579at2759"/>
<keyword evidence="2" id="KW-1185">Reference proteome</keyword>
<gene>
    <name evidence="1" type="ORF">EW146_g6390</name>
</gene>
<evidence type="ECO:0000313" key="2">
    <source>
        <dbReference type="Proteomes" id="UP000310158"/>
    </source>
</evidence>
<dbReference type="EMBL" id="SGPL01000318">
    <property type="protein sequence ID" value="THH13878.1"/>
    <property type="molecule type" value="Genomic_DNA"/>
</dbReference>
<dbReference type="AlphaFoldDB" id="A0A4S4LQK4"/>
<dbReference type="Proteomes" id="UP000310158">
    <property type="component" value="Unassembled WGS sequence"/>
</dbReference>
<organism evidence="1 2">
    <name type="scientific">Bondarzewia mesenterica</name>
    <dbReference type="NCBI Taxonomy" id="1095465"/>
    <lineage>
        <taxon>Eukaryota</taxon>
        <taxon>Fungi</taxon>
        <taxon>Dikarya</taxon>
        <taxon>Basidiomycota</taxon>
        <taxon>Agaricomycotina</taxon>
        <taxon>Agaricomycetes</taxon>
        <taxon>Russulales</taxon>
        <taxon>Bondarzewiaceae</taxon>
        <taxon>Bondarzewia</taxon>
    </lineage>
</organism>
<reference evidence="1 2" key="1">
    <citation type="submission" date="2019-02" db="EMBL/GenBank/DDBJ databases">
        <title>Genome sequencing of the rare red list fungi Bondarzewia mesenterica.</title>
        <authorList>
            <person name="Buettner E."/>
            <person name="Kellner H."/>
        </authorList>
    </citation>
    <scope>NUCLEOTIDE SEQUENCE [LARGE SCALE GENOMIC DNA]</scope>
    <source>
        <strain evidence="1 2">DSM 108281</strain>
    </source>
</reference>
<proteinExistence type="predicted"/>
<evidence type="ECO:0000313" key="1">
    <source>
        <dbReference type="EMBL" id="THH13878.1"/>
    </source>
</evidence>
<dbReference type="Gene3D" id="3.30.70.100">
    <property type="match status" value="1"/>
</dbReference>
<protein>
    <recommendedName>
        <fullName evidence="3">ABM domain-containing protein</fullName>
    </recommendedName>
</protein>
<comment type="caution">
    <text evidence="1">The sequence shown here is derived from an EMBL/GenBank/DDBJ whole genome shotgun (WGS) entry which is preliminary data.</text>
</comment>
<accession>A0A4S4LQK4</accession>
<name>A0A4S4LQK4_9AGAM</name>
<evidence type="ECO:0008006" key="3">
    <source>
        <dbReference type="Google" id="ProtNLM"/>
    </source>
</evidence>